<name>A0AAF3EPV6_9BILA</name>
<keyword evidence="1" id="KW-1185">Reference proteome</keyword>
<organism evidence="1 2">
    <name type="scientific">Mesorhabditis belari</name>
    <dbReference type="NCBI Taxonomy" id="2138241"/>
    <lineage>
        <taxon>Eukaryota</taxon>
        <taxon>Metazoa</taxon>
        <taxon>Ecdysozoa</taxon>
        <taxon>Nematoda</taxon>
        <taxon>Chromadorea</taxon>
        <taxon>Rhabditida</taxon>
        <taxon>Rhabditina</taxon>
        <taxon>Rhabditomorpha</taxon>
        <taxon>Rhabditoidea</taxon>
        <taxon>Rhabditidae</taxon>
        <taxon>Mesorhabditinae</taxon>
        <taxon>Mesorhabditis</taxon>
    </lineage>
</organism>
<protein>
    <submittedName>
        <fullName evidence="2">Uncharacterized protein</fullName>
    </submittedName>
</protein>
<reference evidence="2" key="1">
    <citation type="submission" date="2024-02" db="UniProtKB">
        <authorList>
            <consortium name="WormBaseParasite"/>
        </authorList>
    </citation>
    <scope>IDENTIFICATION</scope>
</reference>
<dbReference type="WBParaSite" id="MBELARI_LOCUS16120">
    <property type="protein sequence ID" value="MBELARI_LOCUS16120"/>
    <property type="gene ID" value="MBELARI_LOCUS16120"/>
</dbReference>
<sequence length="84" mass="9556">MERTLSNLRHSKILFVNSFEWTTDNEAADLQITQLGVEPTLWLLLLLKEAPEPFPHAKTLLVVEMVDVLVLMRTPQLSNPSTTI</sequence>
<evidence type="ECO:0000313" key="1">
    <source>
        <dbReference type="Proteomes" id="UP000887575"/>
    </source>
</evidence>
<accession>A0AAF3EPV6</accession>
<dbReference type="Proteomes" id="UP000887575">
    <property type="component" value="Unassembled WGS sequence"/>
</dbReference>
<evidence type="ECO:0000313" key="2">
    <source>
        <dbReference type="WBParaSite" id="MBELARI_LOCUS16120"/>
    </source>
</evidence>
<dbReference type="AlphaFoldDB" id="A0AAF3EPV6"/>
<proteinExistence type="predicted"/>